<sequence>MGIFGGNTEKGKLMLVLDVGSFSVGGALFWMHKSGVPKIVLSVREPIALEENVEANRLLFLTIKSLEVVLDRVYHSGFGAPKEIFCALSSPWHISETRVIKLERNMPFVFTSTLALDLIKKEIDLFEKEYLAKYEGVEHPVRSIEFKNIKTMLNGYETTQPLDQKGKELEMTIFISISPEVVLKKIEKIIQMHFYHKEIQFFSSVMATFVVVRDVYAHNENFLLIDIGGEVTDIFMVKKNVLRESISFPLGLNFIIRRVAETLFLSLNEAKSLVSLFKDGHASGTAVKKIGPIIEKLKNDWLLSFQNSLSNLTNDISVPANIYLSVDAEMASFFSETIKTEQFSQYTLTESKFTVTFLGTEVFKGMAEFKEGIIRDPALAINSIYINRFSNKI</sequence>
<reference evidence="1 2" key="1">
    <citation type="journal article" date="2016" name="Nat. Commun.">
        <title>Thousands of microbial genomes shed light on interconnected biogeochemical processes in an aquifer system.</title>
        <authorList>
            <person name="Anantharaman K."/>
            <person name="Brown C.T."/>
            <person name="Hug L.A."/>
            <person name="Sharon I."/>
            <person name="Castelle C.J."/>
            <person name="Probst A.J."/>
            <person name="Thomas B.C."/>
            <person name="Singh A."/>
            <person name="Wilkins M.J."/>
            <person name="Karaoz U."/>
            <person name="Brodie E.L."/>
            <person name="Williams K.H."/>
            <person name="Hubbard S.S."/>
            <person name="Banfield J.F."/>
        </authorList>
    </citation>
    <scope>NUCLEOTIDE SEQUENCE [LARGE SCALE GENOMIC DNA]</scope>
</reference>
<dbReference type="Gene3D" id="3.30.420.40">
    <property type="match status" value="1"/>
</dbReference>
<accession>A0A1F6Y7G4</accession>
<organism evidence="1 2">
    <name type="scientific">Candidatus Nomurabacteria bacterium RIFCSPLOWO2_02_FULL_40_67</name>
    <dbReference type="NCBI Taxonomy" id="1801787"/>
    <lineage>
        <taxon>Bacteria</taxon>
        <taxon>Candidatus Nomuraibacteriota</taxon>
    </lineage>
</organism>
<gene>
    <name evidence="1" type="ORF">A3I23_01370</name>
</gene>
<evidence type="ECO:0008006" key="3">
    <source>
        <dbReference type="Google" id="ProtNLM"/>
    </source>
</evidence>
<evidence type="ECO:0000313" key="2">
    <source>
        <dbReference type="Proteomes" id="UP000177693"/>
    </source>
</evidence>
<dbReference type="AlphaFoldDB" id="A0A1F6Y7G4"/>
<proteinExistence type="predicted"/>
<evidence type="ECO:0000313" key="1">
    <source>
        <dbReference type="EMBL" id="OGJ02276.1"/>
    </source>
</evidence>
<dbReference type="Proteomes" id="UP000177693">
    <property type="component" value="Unassembled WGS sequence"/>
</dbReference>
<dbReference type="EMBL" id="MFVL01000002">
    <property type="protein sequence ID" value="OGJ02276.1"/>
    <property type="molecule type" value="Genomic_DNA"/>
</dbReference>
<protein>
    <recommendedName>
        <fullName evidence="3">SHS2 domain-containing protein</fullName>
    </recommendedName>
</protein>
<name>A0A1F6Y7G4_9BACT</name>
<comment type="caution">
    <text evidence="1">The sequence shown here is derived from an EMBL/GenBank/DDBJ whole genome shotgun (WGS) entry which is preliminary data.</text>
</comment>